<dbReference type="GO" id="GO:0005829">
    <property type="term" value="C:cytosol"/>
    <property type="evidence" value="ECO:0007669"/>
    <property type="project" value="TreeGrafter"/>
</dbReference>
<keyword evidence="10" id="KW-0282">Flagellum</keyword>
<dbReference type="GO" id="GO:0071978">
    <property type="term" value="P:bacterial-type flagellum-dependent swarming motility"/>
    <property type="evidence" value="ECO:0007669"/>
    <property type="project" value="TreeGrafter"/>
</dbReference>
<dbReference type="Pfam" id="PF00460">
    <property type="entry name" value="Flg_bb_rod"/>
    <property type="match status" value="1"/>
</dbReference>
<dbReference type="EMBL" id="CP003051">
    <property type="protein sequence ID" value="AGA92162.1"/>
    <property type="molecule type" value="Genomic_DNA"/>
</dbReference>
<dbReference type="InterPro" id="IPR037058">
    <property type="entry name" value="Falgellar_hook_FlgE_sf"/>
</dbReference>
<comment type="function">
    <text evidence="5">A flexible structure which links the flagellar filament to the drive apparatus in the basal body.</text>
</comment>
<sequence length="415" mass="42899">MFNIALSGLNAATTGLDVISHNIANASSTGFKSSRALFADMYAATPAPTHPVGLGVCVAGVDQSFAQGSISETSNGLDMAIDGNGFFGVTDGSSTTYTRAGAFGTDSEGYIVNNAGQRLLGYQGNPSGGVTGQIGTLRIDKSSMPPTPTTSIEAELNLDADSYVPSAWPSEPFQFDGDGPDPDTYNGTMTMPIYDSLGSSHTLNLYFARREDDESLWDVHALIDGVTAVVDPPGNLSFDADGVLEAGSGNLTIAAWEPLDQSGQPNGAVGSPLSLSFDATQFGNTFSVHSQSQNGYASGEFSRIGIDASGTVTAFFSNDRSQALGQVALYNFTNPDGLQPLGNNAWAETTSSGSAIAGAPDAGGLGLIQSGALEESNVDLTAELANLILAQRNYQANAKTIQTADAVTQTIINLR</sequence>
<dbReference type="Proteomes" id="UP000010816">
    <property type="component" value="Chromosome"/>
</dbReference>
<evidence type="ECO:0000256" key="1">
    <source>
        <dbReference type="ARBA" id="ARBA00004117"/>
    </source>
</evidence>
<dbReference type="NCBIfam" id="NF004238">
    <property type="entry name" value="PRK05682.1-1"/>
    <property type="match status" value="1"/>
</dbReference>
<evidence type="ECO:0000259" key="8">
    <source>
        <dbReference type="Pfam" id="PF07559"/>
    </source>
</evidence>
<comment type="similarity">
    <text evidence="2 5">Belongs to the flagella basal body rod proteins family.</text>
</comment>
<feature type="domain" description="Flagellar basal-body/hook protein C-terminal" evidence="7">
    <location>
        <begin position="369"/>
        <end position="414"/>
    </location>
</feature>
<dbReference type="PATRIC" id="fig|765912.4.peg.3431"/>
<comment type="subcellular location">
    <subcellularLocation>
        <location evidence="1 5">Bacterial flagellum basal body</location>
    </subcellularLocation>
</comment>
<dbReference type="Pfam" id="PF06429">
    <property type="entry name" value="Flg_bbr_C"/>
    <property type="match status" value="1"/>
</dbReference>
<dbReference type="KEGG" id="tmb:Thimo_3499"/>
<evidence type="ECO:0000256" key="5">
    <source>
        <dbReference type="RuleBase" id="RU362116"/>
    </source>
</evidence>
<dbReference type="InterPro" id="IPR011491">
    <property type="entry name" value="FlgE_D2"/>
</dbReference>
<evidence type="ECO:0000256" key="4">
    <source>
        <dbReference type="ARBA" id="ARBA00023143"/>
    </source>
</evidence>
<proteinExistence type="inferred from homology"/>
<keyword evidence="4 5" id="KW-0975">Bacterial flagellum</keyword>
<organism evidence="10 11">
    <name type="scientific">Thioflavicoccus mobilis 8321</name>
    <dbReference type="NCBI Taxonomy" id="765912"/>
    <lineage>
        <taxon>Bacteria</taxon>
        <taxon>Pseudomonadati</taxon>
        <taxon>Pseudomonadota</taxon>
        <taxon>Gammaproteobacteria</taxon>
        <taxon>Chromatiales</taxon>
        <taxon>Chromatiaceae</taxon>
        <taxon>Thioflavicoccus</taxon>
    </lineage>
</organism>
<dbReference type="InterPro" id="IPR020013">
    <property type="entry name" value="Flagellar_FlgE/F/G"/>
</dbReference>
<feature type="domain" description="Flagellar basal body rod protein N-terminal" evidence="6">
    <location>
        <begin position="2"/>
        <end position="32"/>
    </location>
</feature>
<evidence type="ECO:0000259" key="9">
    <source>
        <dbReference type="Pfam" id="PF22692"/>
    </source>
</evidence>
<evidence type="ECO:0000259" key="6">
    <source>
        <dbReference type="Pfam" id="PF00460"/>
    </source>
</evidence>
<accession>L0H291</accession>
<evidence type="ECO:0000259" key="7">
    <source>
        <dbReference type="Pfam" id="PF06429"/>
    </source>
</evidence>
<dbReference type="Pfam" id="PF07559">
    <property type="entry name" value="FlgE_D2"/>
    <property type="match status" value="1"/>
</dbReference>
<keyword evidence="10" id="KW-0966">Cell projection</keyword>
<dbReference type="InterPro" id="IPR037925">
    <property type="entry name" value="FlgE/F/G-like"/>
</dbReference>
<keyword evidence="10" id="KW-0969">Cilium</keyword>
<dbReference type="SUPFAM" id="SSF117143">
    <property type="entry name" value="Flagellar hook protein flgE"/>
    <property type="match status" value="1"/>
</dbReference>
<dbReference type="PANTHER" id="PTHR30435">
    <property type="entry name" value="FLAGELLAR PROTEIN"/>
    <property type="match status" value="1"/>
</dbReference>
<dbReference type="OrthoDB" id="8578401at2"/>
<feature type="domain" description="Flagellar hook protein FlgE/F/G-like D1" evidence="9">
    <location>
        <begin position="80"/>
        <end position="121"/>
    </location>
</feature>
<dbReference type="PANTHER" id="PTHR30435:SF1">
    <property type="entry name" value="FLAGELLAR HOOK PROTEIN FLGE"/>
    <property type="match status" value="1"/>
</dbReference>
<dbReference type="InterPro" id="IPR053967">
    <property type="entry name" value="LlgE_F_G-like_D1"/>
</dbReference>
<dbReference type="GO" id="GO:0009424">
    <property type="term" value="C:bacterial-type flagellum hook"/>
    <property type="evidence" value="ECO:0007669"/>
    <property type="project" value="TreeGrafter"/>
</dbReference>
<dbReference type="GO" id="GO:0009425">
    <property type="term" value="C:bacterial-type flagellum basal body"/>
    <property type="evidence" value="ECO:0007669"/>
    <property type="project" value="UniProtKB-SubCell"/>
</dbReference>
<evidence type="ECO:0000256" key="2">
    <source>
        <dbReference type="ARBA" id="ARBA00009677"/>
    </source>
</evidence>
<dbReference type="InterPro" id="IPR001444">
    <property type="entry name" value="Flag_bb_rod_N"/>
</dbReference>
<reference evidence="10 11" key="1">
    <citation type="submission" date="2011-09" db="EMBL/GenBank/DDBJ databases">
        <title>Complete sequence of chromosome of Thioflavicoccus mobilis 8321.</title>
        <authorList>
            <consortium name="US DOE Joint Genome Institute"/>
            <person name="Lucas S."/>
            <person name="Han J."/>
            <person name="Lapidus A."/>
            <person name="Cheng J.-F."/>
            <person name="Goodwin L."/>
            <person name="Pitluck S."/>
            <person name="Peters L."/>
            <person name="Ovchinnikova G."/>
            <person name="Lu M."/>
            <person name="Detter J.C."/>
            <person name="Han C."/>
            <person name="Tapia R."/>
            <person name="Land M."/>
            <person name="Hauser L."/>
            <person name="Kyrpides N."/>
            <person name="Ivanova N."/>
            <person name="Pagani I."/>
            <person name="Vogl K."/>
            <person name="Liu Z."/>
            <person name="Imhoff J."/>
            <person name="Thiel V."/>
            <person name="Frigaard N.-U."/>
            <person name="Bryant D."/>
            <person name="Woyke T."/>
        </authorList>
    </citation>
    <scope>NUCLEOTIDE SEQUENCE [LARGE SCALE GENOMIC DNA]</scope>
    <source>
        <strain evidence="10 11">8321</strain>
    </source>
</reference>
<evidence type="ECO:0000313" key="11">
    <source>
        <dbReference type="Proteomes" id="UP000010816"/>
    </source>
</evidence>
<protein>
    <recommendedName>
        <fullName evidence="3 5">Flagellar hook protein FlgE</fullName>
    </recommendedName>
</protein>
<dbReference type="eggNOG" id="COG1749">
    <property type="taxonomic scope" value="Bacteria"/>
</dbReference>
<gene>
    <name evidence="10" type="ORF">Thimo_3499</name>
</gene>
<dbReference type="Pfam" id="PF22692">
    <property type="entry name" value="LlgE_F_G_D1"/>
    <property type="match status" value="1"/>
</dbReference>
<dbReference type="AlphaFoldDB" id="L0H291"/>
<feature type="domain" description="Flagellar hook protein FlgE D2" evidence="8">
    <location>
        <begin position="169"/>
        <end position="296"/>
    </location>
</feature>
<keyword evidence="11" id="KW-1185">Reference proteome</keyword>
<dbReference type="RefSeq" id="WP_015282289.1">
    <property type="nucleotide sequence ID" value="NC_019940.1"/>
</dbReference>
<dbReference type="Gene3D" id="2.60.98.20">
    <property type="entry name" value="Flagellar hook protein FlgE"/>
    <property type="match status" value="1"/>
</dbReference>
<evidence type="ECO:0000256" key="3">
    <source>
        <dbReference type="ARBA" id="ARBA00019015"/>
    </source>
</evidence>
<dbReference type="InterPro" id="IPR010930">
    <property type="entry name" value="Flg_bb/hook_C_dom"/>
</dbReference>
<evidence type="ECO:0000313" key="10">
    <source>
        <dbReference type="EMBL" id="AGA92162.1"/>
    </source>
</evidence>
<dbReference type="STRING" id="765912.Thimo_3499"/>
<dbReference type="NCBIfam" id="TIGR03506">
    <property type="entry name" value="FlgEFG_subfam"/>
    <property type="match status" value="1"/>
</dbReference>
<dbReference type="HOGENOM" id="CLU_013687_2_0_6"/>
<name>L0H291_9GAMM</name>